<dbReference type="AlphaFoldDB" id="A0A4R1KF02"/>
<dbReference type="InterPro" id="IPR011856">
    <property type="entry name" value="tRNA_endonuc-like_dom_sf"/>
</dbReference>
<keyword evidence="4" id="KW-1185">Reference proteome</keyword>
<dbReference type="PANTHER" id="PTHR34039">
    <property type="entry name" value="UPF0102 PROTEIN YRAN"/>
    <property type="match status" value="1"/>
</dbReference>
<evidence type="ECO:0000313" key="3">
    <source>
        <dbReference type="EMBL" id="TCK63246.1"/>
    </source>
</evidence>
<organism evidence="3 4">
    <name type="scientific">Celerinatantimonas diazotrophica</name>
    <dbReference type="NCBI Taxonomy" id="412034"/>
    <lineage>
        <taxon>Bacteria</taxon>
        <taxon>Pseudomonadati</taxon>
        <taxon>Pseudomonadota</taxon>
        <taxon>Gammaproteobacteria</taxon>
        <taxon>Celerinatantimonadaceae</taxon>
        <taxon>Celerinatantimonas</taxon>
    </lineage>
</organism>
<proteinExistence type="inferred from homology"/>
<dbReference type="CDD" id="cd20736">
    <property type="entry name" value="PoNe_Nuclease"/>
    <property type="match status" value="1"/>
</dbReference>
<comment type="caution">
    <text evidence="3">The sequence shown here is derived from an EMBL/GenBank/DDBJ whole genome shotgun (WGS) entry which is preliminary data.</text>
</comment>
<dbReference type="Gene3D" id="3.40.1350.10">
    <property type="match status" value="1"/>
</dbReference>
<dbReference type="GO" id="GO:0004519">
    <property type="term" value="F:endonuclease activity"/>
    <property type="evidence" value="ECO:0007669"/>
    <property type="project" value="UniProtKB-KW"/>
</dbReference>
<dbReference type="HAMAP" id="MF_00048">
    <property type="entry name" value="UPF0102"/>
    <property type="match status" value="1"/>
</dbReference>
<dbReference type="GO" id="GO:0003676">
    <property type="term" value="F:nucleic acid binding"/>
    <property type="evidence" value="ECO:0007669"/>
    <property type="project" value="InterPro"/>
</dbReference>
<keyword evidence="3" id="KW-0378">Hydrolase</keyword>
<dbReference type="Proteomes" id="UP000295565">
    <property type="component" value="Unassembled WGS sequence"/>
</dbReference>
<evidence type="ECO:0000256" key="2">
    <source>
        <dbReference type="HAMAP-Rule" id="MF_00048"/>
    </source>
</evidence>
<reference evidence="3 4" key="1">
    <citation type="submission" date="2019-03" db="EMBL/GenBank/DDBJ databases">
        <title>Genomic Encyclopedia of Type Strains, Phase IV (KMG-IV): sequencing the most valuable type-strain genomes for metagenomic binning, comparative biology and taxonomic classification.</title>
        <authorList>
            <person name="Goeker M."/>
        </authorList>
    </citation>
    <scope>NUCLEOTIDE SEQUENCE [LARGE SCALE GENOMIC DNA]</scope>
    <source>
        <strain evidence="3 4">DSM 18577</strain>
    </source>
</reference>
<dbReference type="SUPFAM" id="SSF52980">
    <property type="entry name" value="Restriction endonuclease-like"/>
    <property type="match status" value="1"/>
</dbReference>
<accession>A0A4R1KF02</accession>
<gene>
    <name evidence="3" type="ORF">EV690_0343</name>
</gene>
<dbReference type="OrthoDB" id="9794876at2"/>
<dbReference type="EMBL" id="SMGD01000003">
    <property type="protein sequence ID" value="TCK63246.1"/>
    <property type="molecule type" value="Genomic_DNA"/>
</dbReference>
<dbReference type="PANTHER" id="PTHR34039:SF1">
    <property type="entry name" value="UPF0102 PROTEIN YRAN"/>
    <property type="match status" value="1"/>
</dbReference>
<keyword evidence="3" id="KW-0540">Nuclease</keyword>
<comment type="similarity">
    <text evidence="1 2">Belongs to the UPF0102 family.</text>
</comment>
<name>A0A4R1KF02_9GAMM</name>
<protein>
    <recommendedName>
        <fullName evidence="2">UPF0102 protein EV690_0343</fullName>
    </recommendedName>
</protein>
<keyword evidence="3" id="KW-0255">Endonuclease</keyword>
<evidence type="ECO:0000313" key="4">
    <source>
        <dbReference type="Proteomes" id="UP000295565"/>
    </source>
</evidence>
<dbReference type="InterPro" id="IPR003509">
    <property type="entry name" value="UPF0102_YraN-like"/>
</dbReference>
<dbReference type="NCBIfam" id="NF009150">
    <property type="entry name" value="PRK12497.1-3"/>
    <property type="match status" value="1"/>
</dbReference>
<dbReference type="InterPro" id="IPR011335">
    <property type="entry name" value="Restrct_endonuc-II-like"/>
</dbReference>
<dbReference type="Pfam" id="PF02021">
    <property type="entry name" value="UPF0102"/>
    <property type="match status" value="1"/>
</dbReference>
<dbReference type="NCBIfam" id="TIGR00252">
    <property type="entry name" value="YraN family protein"/>
    <property type="match status" value="1"/>
</dbReference>
<dbReference type="RefSeq" id="WP_131911213.1">
    <property type="nucleotide sequence ID" value="NZ_OU594967.1"/>
</dbReference>
<sequence length="131" mass="15139">MAIWNLFTNNNPKTQTTRVRGQQGEDLACHYLQAQGLKIIRRNYYCKGGEIDIIAQDKDVLVFVEVRMRKNRRYGGALASVDAAKQQKLRHSAYCYLNQQQINPTQLAVRFDIIAIEQAEQIHWLKNAFGE</sequence>
<evidence type="ECO:0000256" key="1">
    <source>
        <dbReference type="ARBA" id="ARBA00006738"/>
    </source>
</evidence>